<dbReference type="VEuPathDB" id="FungiDB:FUN_016532"/>
<dbReference type="VEuPathDB" id="FungiDB:RhiirA1_477200"/>
<dbReference type="Pfam" id="PF20147">
    <property type="entry name" value="Crinkler"/>
    <property type="match status" value="1"/>
</dbReference>
<evidence type="ECO:0000256" key="1">
    <source>
        <dbReference type="ARBA" id="ARBA00004340"/>
    </source>
</evidence>
<keyword evidence="3" id="KW-0964">Secreted</keyword>
<dbReference type="AlphaFoldDB" id="A0A2I1HID6"/>
<name>A0A2I1HID6_9GLOM</name>
<feature type="domain" description="Crinkler effector protein N-terminal" evidence="4">
    <location>
        <begin position="3"/>
        <end position="98"/>
    </location>
</feature>
<evidence type="ECO:0000313" key="6">
    <source>
        <dbReference type="Proteomes" id="UP000234323"/>
    </source>
</evidence>
<dbReference type="GO" id="GO:0043657">
    <property type="term" value="C:host cell"/>
    <property type="evidence" value="ECO:0007669"/>
    <property type="project" value="UniProtKB-SubCell"/>
</dbReference>
<evidence type="ECO:0000256" key="2">
    <source>
        <dbReference type="ARBA" id="ARBA00004613"/>
    </source>
</evidence>
<evidence type="ECO:0000256" key="3">
    <source>
        <dbReference type="ARBA" id="ARBA00022525"/>
    </source>
</evidence>
<evidence type="ECO:0000259" key="4">
    <source>
        <dbReference type="Pfam" id="PF20147"/>
    </source>
</evidence>
<dbReference type="EMBL" id="LLXI01003089">
    <property type="protein sequence ID" value="PKY58600.1"/>
    <property type="molecule type" value="Genomic_DNA"/>
</dbReference>
<comment type="caution">
    <text evidence="5">The sequence shown here is derived from an EMBL/GenBank/DDBJ whole genome shotgun (WGS) entry which is preliminary data.</text>
</comment>
<dbReference type="Proteomes" id="UP000234323">
    <property type="component" value="Unassembled WGS sequence"/>
</dbReference>
<dbReference type="GO" id="GO:0005576">
    <property type="term" value="C:extracellular region"/>
    <property type="evidence" value="ECO:0007669"/>
    <property type="project" value="UniProtKB-SubCell"/>
</dbReference>
<protein>
    <recommendedName>
        <fullName evidence="4">Crinkler effector protein N-terminal domain-containing protein</fullName>
    </recommendedName>
</protein>
<accession>A0A2I1HID6</accession>
<reference evidence="5 6" key="1">
    <citation type="submission" date="2015-10" db="EMBL/GenBank/DDBJ databases">
        <title>Genome analyses suggest a sexual origin of heterokaryosis in a supposedly ancient asexual fungus.</title>
        <authorList>
            <person name="Ropars J."/>
            <person name="Sedzielewska K."/>
            <person name="Noel J."/>
            <person name="Charron P."/>
            <person name="Farinelli L."/>
            <person name="Marton T."/>
            <person name="Kruger M."/>
            <person name="Pelin A."/>
            <person name="Brachmann A."/>
            <person name="Corradi N."/>
        </authorList>
    </citation>
    <scope>NUCLEOTIDE SEQUENCE [LARGE SCALE GENOMIC DNA]</scope>
    <source>
        <strain evidence="5 6">A4</strain>
    </source>
</reference>
<keyword evidence="6" id="KW-1185">Reference proteome</keyword>
<sequence length="228" mass="25691">MYTLLCLLKGNTSNSAFAIEIDGNKLVSYLKDAIKAQKKKDFADVDANKLKLWKVNISDEVYDLSRNNLQLNCELLPTKKISKYFPDSPAEEHIHIIVGPPICIKCGNQCCSRLATLNCHDEEVMNLHVVDTSWKHSGSFQKNGTAQKWTCCGETIQRSIGCITVETCKFCKKTKEQKTFSIKSLNKELCVKNKACKSCKQKKVDLKYNAGCSGSFKHHFEIDRLGTN</sequence>
<comment type="subcellular location">
    <subcellularLocation>
        <location evidence="1">Host cell</location>
    </subcellularLocation>
    <subcellularLocation>
        <location evidence="2">Secreted</location>
    </subcellularLocation>
</comment>
<gene>
    <name evidence="5" type="ORF">RhiirA4_512981</name>
</gene>
<proteinExistence type="predicted"/>
<evidence type="ECO:0000313" key="5">
    <source>
        <dbReference type="EMBL" id="PKY58600.1"/>
    </source>
</evidence>
<dbReference type="InterPro" id="IPR045379">
    <property type="entry name" value="Crinkler_N"/>
</dbReference>
<organism evidence="5 6">
    <name type="scientific">Rhizophagus irregularis</name>
    <dbReference type="NCBI Taxonomy" id="588596"/>
    <lineage>
        <taxon>Eukaryota</taxon>
        <taxon>Fungi</taxon>
        <taxon>Fungi incertae sedis</taxon>
        <taxon>Mucoromycota</taxon>
        <taxon>Glomeromycotina</taxon>
        <taxon>Glomeromycetes</taxon>
        <taxon>Glomerales</taxon>
        <taxon>Glomeraceae</taxon>
        <taxon>Rhizophagus</taxon>
    </lineage>
</organism>